<organism evidence="6">
    <name type="scientific">Culex tarsalis</name>
    <name type="common">Encephalitis mosquito</name>
    <dbReference type="NCBI Taxonomy" id="7177"/>
    <lineage>
        <taxon>Eukaryota</taxon>
        <taxon>Metazoa</taxon>
        <taxon>Ecdysozoa</taxon>
        <taxon>Arthropoda</taxon>
        <taxon>Hexapoda</taxon>
        <taxon>Insecta</taxon>
        <taxon>Pterygota</taxon>
        <taxon>Neoptera</taxon>
        <taxon>Endopterygota</taxon>
        <taxon>Diptera</taxon>
        <taxon>Nematocera</taxon>
        <taxon>Culicoidea</taxon>
        <taxon>Culicidae</taxon>
        <taxon>Culicinae</taxon>
        <taxon>Culicini</taxon>
        <taxon>Culex</taxon>
        <taxon>Culex</taxon>
    </lineage>
</organism>
<name>A0A1Q3F9G1_CULTA</name>
<dbReference type="GO" id="GO:0005912">
    <property type="term" value="C:adherens junction"/>
    <property type="evidence" value="ECO:0007669"/>
    <property type="project" value="TreeGrafter"/>
</dbReference>
<evidence type="ECO:0000256" key="4">
    <source>
        <dbReference type="SAM" id="MobiDB-lite"/>
    </source>
</evidence>
<comment type="subcellular location">
    <subcellularLocation>
        <location evidence="1">Cytoplasm</location>
    </subcellularLocation>
</comment>
<dbReference type="GO" id="GO:0003779">
    <property type="term" value="F:actin binding"/>
    <property type="evidence" value="ECO:0007669"/>
    <property type="project" value="TreeGrafter"/>
</dbReference>
<dbReference type="GO" id="GO:0030018">
    <property type="term" value="C:Z disc"/>
    <property type="evidence" value="ECO:0007669"/>
    <property type="project" value="TreeGrafter"/>
</dbReference>
<dbReference type="GO" id="GO:0051371">
    <property type="term" value="F:muscle alpha-actinin binding"/>
    <property type="evidence" value="ECO:0007669"/>
    <property type="project" value="TreeGrafter"/>
</dbReference>
<keyword evidence="3" id="KW-0479">Metal-binding</keyword>
<dbReference type="GO" id="GO:0061061">
    <property type="term" value="P:muscle structure development"/>
    <property type="evidence" value="ECO:0007669"/>
    <property type="project" value="TreeGrafter"/>
</dbReference>
<dbReference type="GO" id="GO:0030036">
    <property type="term" value="P:actin cytoskeleton organization"/>
    <property type="evidence" value="ECO:0007669"/>
    <property type="project" value="TreeGrafter"/>
</dbReference>
<evidence type="ECO:0000256" key="3">
    <source>
        <dbReference type="ARBA" id="ARBA00023038"/>
    </source>
</evidence>
<dbReference type="GO" id="GO:0001725">
    <property type="term" value="C:stress fiber"/>
    <property type="evidence" value="ECO:0007669"/>
    <property type="project" value="TreeGrafter"/>
</dbReference>
<feature type="domain" description="PDZ" evidence="5">
    <location>
        <begin position="34"/>
        <end position="116"/>
    </location>
</feature>
<evidence type="ECO:0000256" key="1">
    <source>
        <dbReference type="ARBA" id="ARBA00004496"/>
    </source>
</evidence>
<protein>
    <submittedName>
        <fullName evidence="6">Putative pdz domain-containing protein</fullName>
    </submittedName>
</protein>
<dbReference type="InterPro" id="IPR001478">
    <property type="entry name" value="PDZ"/>
</dbReference>
<dbReference type="EMBL" id="GFDL01010907">
    <property type="protein sequence ID" value="JAV24138.1"/>
    <property type="molecule type" value="Transcribed_RNA"/>
</dbReference>
<dbReference type="InterPro" id="IPR036034">
    <property type="entry name" value="PDZ_sf"/>
</dbReference>
<dbReference type="Gene3D" id="2.30.42.10">
    <property type="match status" value="1"/>
</dbReference>
<dbReference type="Pfam" id="PF00595">
    <property type="entry name" value="PDZ"/>
    <property type="match status" value="1"/>
</dbReference>
<accession>A0A1Q3F9G1</accession>
<dbReference type="SMART" id="SM00228">
    <property type="entry name" value="PDZ"/>
    <property type="match status" value="1"/>
</dbReference>
<dbReference type="PANTHER" id="PTHR24214">
    <property type="entry name" value="PDZ AND LIM DOMAIN PROTEIN ZASP"/>
    <property type="match status" value="1"/>
</dbReference>
<feature type="compositionally biased region" description="Acidic residues" evidence="4">
    <location>
        <begin position="299"/>
        <end position="315"/>
    </location>
</feature>
<evidence type="ECO:0000313" key="6">
    <source>
        <dbReference type="EMBL" id="JAV24138.1"/>
    </source>
</evidence>
<keyword evidence="3" id="KW-0862">Zinc</keyword>
<dbReference type="PROSITE" id="PS50106">
    <property type="entry name" value="PDZ"/>
    <property type="match status" value="1"/>
</dbReference>
<dbReference type="InterPro" id="IPR050604">
    <property type="entry name" value="PDZ-LIM_domain"/>
</dbReference>
<proteinExistence type="predicted"/>
<dbReference type="PANTHER" id="PTHR24214:SF38">
    <property type="entry name" value="PDZ AND LIM DOMAIN PROTEIN ZASP-RELATED"/>
    <property type="match status" value="1"/>
</dbReference>
<evidence type="ECO:0000259" key="5">
    <source>
        <dbReference type="PROSITE" id="PS50106"/>
    </source>
</evidence>
<dbReference type="SUPFAM" id="SSF50156">
    <property type="entry name" value="PDZ domain-like"/>
    <property type="match status" value="1"/>
</dbReference>
<feature type="region of interest" description="Disordered" evidence="4">
    <location>
        <begin position="288"/>
        <end position="315"/>
    </location>
</feature>
<feature type="region of interest" description="Disordered" evidence="4">
    <location>
        <begin position="220"/>
        <end position="239"/>
    </location>
</feature>
<sequence>MSIVIDVKVDAQEAALPPIESFKNCDYHVRISGTTALDKRVMSFVDNLWGFEVTGGVDQYEPLTVIQVKREGLARRAGIRVNDVITKINETYADKLTLAQAQELIAESGRTVKIFVRGEIEEDSEDEMTVDFWFKPYGFFSTVADADRAMLDWEARMRANRNPGKWNGLWPWNDRRKVVYKESNCYMVPSVAEEKRDREMALRVTEAEYQKHLAAEKAEADRLAEEQRQEEARIAEEQRRKEEEEFFAKIEERLQEEQRAAKAEQEADEYIEELIQEQNDLMVEAEEVSTDFPGTVQEVTEEVGDTEEAGDPDAE</sequence>
<dbReference type="GO" id="GO:0031941">
    <property type="term" value="C:filamentous actin"/>
    <property type="evidence" value="ECO:0007669"/>
    <property type="project" value="TreeGrafter"/>
</dbReference>
<keyword evidence="3" id="KW-0440">LIM domain</keyword>
<reference evidence="6" key="1">
    <citation type="submission" date="2017-01" db="EMBL/GenBank/DDBJ databases">
        <title>A deep insight into the sialotranscriptome of adult male and female Cluex tarsalis mosquitoes.</title>
        <authorList>
            <person name="Ribeiro J.M."/>
            <person name="Moreira F."/>
            <person name="Bernard K.A."/>
            <person name="Calvo E."/>
        </authorList>
    </citation>
    <scope>NUCLEOTIDE SEQUENCE</scope>
    <source>
        <strain evidence="6">Kern County</strain>
        <tissue evidence="6">Salivary glands</tissue>
    </source>
</reference>
<keyword evidence="2" id="KW-0963">Cytoplasm</keyword>
<dbReference type="AlphaFoldDB" id="A0A1Q3F9G1"/>
<evidence type="ECO:0000256" key="2">
    <source>
        <dbReference type="ARBA" id="ARBA00022490"/>
    </source>
</evidence>